<sequence length="230" mass="24043">MPTITVDAILFDLDGTLVDSTPGVTAAWDRFGREYGFDGPAAAHSAHGRRLADTLGQWCKLEGSEQIAAAIVRFEEAVIQRGPIVLPGARALLEQIEAGSSPSARGWTIVTSASNVYAPQALARTGIPVPAAGYVTSNDVERGKPQPDPYLAGAERVGADPKNCLVVEDAPSGLLAGRAAGAHTLAVCSSYTRDEIMASGATPEFIVDDLTKVSATWVDGKVVIKIDDSL</sequence>
<comment type="caution">
    <text evidence="1">The sequence shown here is derived from an EMBL/GenBank/DDBJ whole genome shotgun (WGS) entry which is preliminary data.</text>
</comment>
<protein>
    <submittedName>
        <fullName evidence="1">HAD-like protein</fullName>
    </submittedName>
</protein>
<evidence type="ECO:0000313" key="1">
    <source>
        <dbReference type="EMBL" id="KAI9509882.1"/>
    </source>
</evidence>
<organism evidence="1 2">
    <name type="scientific">Russula earlei</name>
    <dbReference type="NCBI Taxonomy" id="71964"/>
    <lineage>
        <taxon>Eukaryota</taxon>
        <taxon>Fungi</taxon>
        <taxon>Dikarya</taxon>
        <taxon>Basidiomycota</taxon>
        <taxon>Agaricomycotina</taxon>
        <taxon>Agaricomycetes</taxon>
        <taxon>Russulales</taxon>
        <taxon>Russulaceae</taxon>
        <taxon>Russula</taxon>
    </lineage>
</organism>
<keyword evidence="2" id="KW-1185">Reference proteome</keyword>
<evidence type="ECO:0000313" key="2">
    <source>
        <dbReference type="Proteomes" id="UP001207468"/>
    </source>
</evidence>
<gene>
    <name evidence="1" type="ORF">F5148DRAFT_687610</name>
</gene>
<name>A0ACC0UGB2_9AGAM</name>
<dbReference type="EMBL" id="JAGFNK010000054">
    <property type="protein sequence ID" value="KAI9509882.1"/>
    <property type="molecule type" value="Genomic_DNA"/>
</dbReference>
<accession>A0ACC0UGB2</accession>
<reference evidence="1" key="1">
    <citation type="submission" date="2021-03" db="EMBL/GenBank/DDBJ databases">
        <title>Evolutionary priming and transition to the ectomycorrhizal habit in an iconic lineage of mushroom-forming fungi: is preadaptation a requirement?</title>
        <authorList>
            <consortium name="DOE Joint Genome Institute"/>
            <person name="Looney B.P."/>
            <person name="Miyauchi S."/>
            <person name="Morin E."/>
            <person name="Drula E."/>
            <person name="Courty P.E."/>
            <person name="Chicoki N."/>
            <person name="Fauchery L."/>
            <person name="Kohler A."/>
            <person name="Kuo A."/>
            <person name="LaButti K."/>
            <person name="Pangilinan J."/>
            <person name="Lipzen A."/>
            <person name="Riley R."/>
            <person name="Andreopoulos W."/>
            <person name="He G."/>
            <person name="Johnson J."/>
            <person name="Barry K.W."/>
            <person name="Grigoriev I.V."/>
            <person name="Nagy L."/>
            <person name="Hibbett D."/>
            <person name="Henrissat B."/>
            <person name="Matheny P.B."/>
            <person name="Labbe J."/>
            <person name="Martin A.F."/>
        </authorList>
    </citation>
    <scope>NUCLEOTIDE SEQUENCE</scope>
    <source>
        <strain evidence="1">BPL698</strain>
    </source>
</reference>
<dbReference type="Proteomes" id="UP001207468">
    <property type="component" value="Unassembled WGS sequence"/>
</dbReference>
<proteinExistence type="predicted"/>